<evidence type="ECO:0000313" key="3">
    <source>
        <dbReference type="Proteomes" id="UP000182373"/>
    </source>
</evidence>
<feature type="domain" description="Hedgehog/Intein (Hint)" evidence="1">
    <location>
        <begin position="40"/>
        <end position="163"/>
    </location>
</feature>
<organism evidence="2 3">
    <name type="scientific">Granulibacter bethesdensis</name>
    <dbReference type="NCBI Taxonomy" id="364410"/>
    <lineage>
        <taxon>Bacteria</taxon>
        <taxon>Pseudomonadati</taxon>
        <taxon>Pseudomonadota</taxon>
        <taxon>Alphaproteobacteria</taxon>
        <taxon>Acetobacterales</taxon>
        <taxon>Acetobacteraceae</taxon>
        <taxon>Granulibacter</taxon>
    </lineage>
</organism>
<proteinExistence type="predicted"/>
<dbReference type="Proteomes" id="UP000182373">
    <property type="component" value="Chromosome"/>
</dbReference>
<dbReference type="EMBL" id="CP018191">
    <property type="protein sequence ID" value="APH54897.1"/>
    <property type="molecule type" value="Genomic_DNA"/>
</dbReference>
<sequence length="375" mass="41563">MNDDHAFYSLDVPDIGCMPKKFSPADITGREPCNVAASILKGNMILTTKGEVPVEQFDQGVPVVNASHCWTRFQRTMANVILPDAMAGYPVRILPHAIADHVPVRTTFVTPDQCLIIDGHPIPVRTLVNGRSIAYDRTYSEYDAYTLVTEQYTPIVVNGIPMMSAAVINRQSRFRTQEGQQDGVFSFPTPIAANAKAHITTERAVVEPIFHRLRQRSRIHGIGRTLFRPVLTHDPAFYLLGTDDRPIPPLFNKREGWEEFLLPPGVSSVRLLSRTSRPCESIGPFVDDQRLFGVQVGEITLTENSCCRPVTSHLTEASLPGWHDNALSSARWTQGDALLNLTERQSNTTGFLAIRLLAGGPYVIGERDLSTTSCL</sequence>
<dbReference type="AlphaFoldDB" id="A0AAC9KAP8"/>
<evidence type="ECO:0000313" key="2">
    <source>
        <dbReference type="EMBL" id="APH54897.1"/>
    </source>
</evidence>
<dbReference type="Pfam" id="PF13403">
    <property type="entry name" value="Hint_2"/>
    <property type="match status" value="1"/>
</dbReference>
<evidence type="ECO:0000259" key="1">
    <source>
        <dbReference type="Pfam" id="PF13403"/>
    </source>
</evidence>
<protein>
    <submittedName>
        <fullName evidence="2">Adhesin family protein</fullName>
    </submittedName>
</protein>
<name>A0AAC9KAP8_9PROT</name>
<dbReference type="InterPro" id="IPR028992">
    <property type="entry name" value="Hedgehog/Intein_dom"/>
</dbReference>
<gene>
    <name evidence="2" type="ORF">GbCGDNIH9_8275</name>
</gene>
<accession>A0AAC9KAP8</accession>
<reference evidence="3" key="1">
    <citation type="submission" date="2016-11" db="EMBL/GenBank/DDBJ databases">
        <title>Comparative genomic and phenotypic analysis of Granulibacter bethesdensis clinical isolates from patients with chronic granulomatous disease.</title>
        <authorList>
            <person name="Zarember K.A."/>
            <person name="Porcella S.F."/>
            <person name="Chu J."/>
            <person name="Ding L."/>
            <person name="Dahlstrom E."/>
            <person name="Barbian K."/>
            <person name="Martens C."/>
            <person name="Sykora L."/>
            <person name="Kramer S."/>
            <person name="Pettinato A.M."/>
            <person name="Hong H."/>
            <person name="Wald G."/>
            <person name="Berg L.J."/>
            <person name="Rogge L.S."/>
            <person name="Greenberg D.E."/>
            <person name="Falcone E.L."/>
            <person name="Neves J.F."/>
            <person name="Simoes M.J."/>
            <person name="Casal M."/>
            <person name="Rodriguez-Lopez F.C."/>
            <person name="Zelazny A."/>
            <person name="Gallin J.I."/>
            <person name="Holland S.M."/>
        </authorList>
    </citation>
    <scope>NUCLEOTIDE SEQUENCE [LARGE SCALE GENOMIC DNA]</scope>
    <source>
        <strain evidence="3">NIH9.1</strain>
    </source>
</reference>